<feature type="non-terminal residue" evidence="3">
    <location>
        <position position="1"/>
    </location>
</feature>
<evidence type="ECO:0000259" key="2">
    <source>
        <dbReference type="PROSITE" id="PS50837"/>
    </source>
</evidence>
<evidence type="ECO:0000256" key="1">
    <source>
        <dbReference type="ARBA" id="ARBA00022737"/>
    </source>
</evidence>
<dbReference type="OrthoDB" id="3228837at2759"/>
<evidence type="ECO:0000313" key="4">
    <source>
        <dbReference type="Proteomes" id="UP000218811"/>
    </source>
</evidence>
<gene>
    <name evidence="3" type="ORF">WOLCODRAFT_74792</name>
</gene>
<evidence type="ECO:0000313" key="3">
    <source>
        <dbReference type="EMBL" id="PCH43972.1"/>
    </source>
</evidence>
<dbReference type="InterPro" id="IPR003593">
    <property type="entry name" value="AAA+_ATPase"/>
</dbReference>
<keyword evidence="4" id="KW-1185">Reference proteome</keyword>
<dbReference type="InterPro" id="IPR007111">
    <property type="entry name" value="NACHT_NTPase"/>
</dbReference>
<dbReference type="SUPFAM" id="SSF52540">
    <property type="entry name" value="P-loop containing nucleoside triphosphate hydrolases"/>
    <property type="match status" value="1"/>
</dbReference>
<accession>A0A2H3JP60</accession>
<proteinExistence type="predicted"/>
<feature type="domain" description="NACHT" evidence="2">
    <location>
        <begin position="132"/>
        <end position="282"/>
    </location>
</feature>
<name>A0A2H3JP60_WOLCO</name>
<protein>
    <recommendedName>
        <fullName evidence="2">NACHT domain-containing protein</fullName>
    </recommendedName>
</protein>
<dbReference type="InterPro" id="IPR056884">
    <property type="entry name" value="NPHP3-like_N"/>
</dbReference>
<dbReference type="OMA" id="ITQACEN"/>
<dbReference type="InterPro" id="IPR027417">
    <property type="entry name" value="P-loop_NTPase"/>
</dbReference>
<dbReference type="PANTHER" id="PTHR10039:SF17">
    <property type="entry name" value="FUNGAL STAND N-TERMINAL GOODBYE DOMAIN-CONTAINING PROTEIN-RELATED"/>
    <property type="match status" value="1"/>
</dbReference>
<dbReference type="AlphaFoldDB" id="A0A2H3JP60"/>
<dbReference type="EMBL" id="KB468146">
    <property type="protein sequence ID" value="PCH43972.1"/>
    <property type="molecule type" value="Genomic_DNA"/>
</dbReference>
<dbReference type="PROSITE" id="PS50837">
    <property type="entry name" value="NACHT"/>
    <property type="match status" value="1"/>
</dbReference>
<keyword evidence="1" id="KW-0677">Repeat</keyword>
<dbReference type="Gene3D" id="3.40.50.300">
    <property type="entry name" value="P-loop containing nucleotide triphosphate hydrolases"/>
    <property type="match status" value="1"/>
</dbReference>
<dbReference type="Proteomes" id="UP000218811">
    <property type="component" value="Unassembled WGS sequence"/>
</dbReference>
<organism evidence="3 4">
    <name type="scientific">Wolfiporia cocos (strain MD-104)</name>
    <name type="common">Brown rot fungus</name>
    <dbReference type="NCBI Taxonomy" id="742152"/>
    <lineage>
        <taxon>Eukaryota</taxon>
        <taxon>Fungi</taxon>
        <taxon>Dikarya</taxon>
        <taxon>Basidiomycota</taxon>
        <taxon>Agaricomycotina</taxon>
        <taxon>Agaricomycetes</taxon>
        <taxon>Polyporales</taxon>
        <taxon>Phaeolaceae</taxon>
        <taxon>Wolfiporia</taxon>
    </lineage>
</organism>
<dbReference type="PANTHER" id="PTHR10039">
    <property type="entry name" value="AMELOGENIN"/>
    <property type="match status" value="1"/>
</dbReference>
<dbReference type="SMART" id="SM00382">
    <property type="entry name" value="AAA"/>
    <property type="match status" value="1"/>
</dbReference>
<sequence>LNNLNRRAQAIKHHHWFIRSLRIEQNAIILRDIRTGIDEARDNFGVSCLIRIEQGIISNQAGIDNVGRQVADVQTGIGGINAMEILNKLPHRDSAEFSSFINEAKNGYLQGTRIGLIADLENWATSDTQQPQLFILSGGAGTGKSTIAYEMARRLETQGRLGASFFFVRGDADLSTTNFVFPTIAYQLARSQPDFAPRIVDACRMHLTRGPDQQNMERQLYDLIVNPLKSISKQHHPVVIIIDAVDECTEFALERVPRMLHLLLKGVRDLPFPLRILLTTRPELHIETVFSSVDFADAAKPFRLEEIPRSQADRDIKFFLKENWTAISSVNPKAANPEIIEQLTRRAEGLFIYATTVIRILREDPYHFRTIIDALLSDAPTETAVGLAELDKIYAVALEKAFPTEFLDRRVSNRTSLQAVFGAIALLRDHVSPSTMRFLLEVPISDTRSIIARAASVIVYNAQDSDAMRPLHASFPQFLIDENRCRNMTFYVNPGIHHGRIAGACLNLLNSNRGFCRNILGLEDPIVSKGTIVGYQARVQHSIPAHIQYACKHWATHLDGVSYSPALSSQVTMFCQTKLLVWLEALSLLNELSIAVRALNDVRKWCHVCSIYFAPCTVTDDLHPDSQ</sequence>
<dbReference type="Pfam" id="PF24883">
    <property type="entry name" value="NPHP3_N"/>
    <property type="match status" value="1"/>
</dbReference>
<reference evidence="3 4" key="1">
    <citation type="journal article" date="2012" name="Science">
        <title>The Paleozoic origin of enzymatic lignin decomposition reconstructed from 31 fungal genomes.</title>
        <authorList>
            <person name="Floudas D."/>
            <person name="Binder M."/>
            <person name="Riley R."/>
            <person name="Barry K."/>
            <person name="Blanchette R.A."/>
            <person name="Henrissat B."/>
            <person name="Martinez A.T."/>
            <person name="Otillar R."/>
            <person name="Spatafora J.W."/>
            <person name="Yadav J.S."/>
            <person name="Aerts A."/>
            <person name="Benoit I."/>
            <person name="Boyd A."/>
            <person name="Carlson A."/>
            <person name="Copeland A."/>
            <person name="Coutinho P.M."/>
            <person name="de Vries R.P."/>
            <person name="Ferreira P."/>
            <person name="Findley K."/>
            <person name="Foster B."/>
            <person name="Gaskell J."/>
            <person name="Glotzer D."/>
            <person name="Gorecki P."/>
            <person name="Heitman J."/>
            <person name="Hesse C."/>
            <person name="Hori C."/>
            <person name="Igarashi K."/>
            <person name="Jurgens J.A."/>
            <person name="Kallen N."/>
            <person name="Kersten P."/>
            <person name="Kohler A."/>
            <person name="Kuees U."/>
            <person name="Kumar T.K.A."/>
            <person name="Kuo A."/>
            <person name="LaButti K."/>
            <person name="Larrondo L.F."/>
            <person name="Lindquist E."/>
            <person name="Ling A."/>
            <person name="Lombard V."/>
            <person name="Lucas S."/>
            <person name="Lundell T."/>
            <person name="Martin R."/>
            <person name="McLaughlin D.J."/>
            <person name="Morgenstern I."/>
            <person name="Morin E."/>
            <person name="Murat C."/>
            <person name="Nagy L.G."/>
            <person name="Nolan M."/>
            <person name="Ohm R.A."/>
            <person name="Patyshakuliyeva A."/>
            <person name="Rokas A."/>
            <person name="Ruiz-Duenas F.J."/>
            <person name="Sabat G."/>
            <person name="Salamov A."/>
            <person name="Samejima M."/>
            <person name="Schmutz J."/>
            <person name="Slot J.C."/>
            <person name="St John F."/>
            <person name="Stenlid J."/>
            <person name="Sun H."/>
            <person name="Sun S."/>
            <person name="Syed K."/>
            <person name="Tsang A."/>
            <person name="Wiebenga A."/>
            <person name="Young D."/>
            <person name="Pisabarro A."/>
            <person name="Eastwood D.C."/>
            <person name="Martin F."/>
            <person name="Cullen D."/>
            <person name="Grigoriev I.V."/>
            <person name="Hibbett D.S."/>
        </authorList>
    </citation>
    <scope>NUCLEOTIDE SEQUENCE [LARGE SCALE GENOMIC DNA]</scope>
    <source>
        <strain evidence="3 4">MD-104</strain>
    </source>
</reference>